<protein>
    <recommendedName>
        <fullName evidence="4">Nucleoside diphosphate kinase-like domain-containing protein</fullName>
    </recommendedName>
</protein>
<dbReference type="SUPFAM" id="SSF54919">
    <property type="entry name" value="Nucleoside diphosphate kinase, NDK"/>
    <property type="match status" value="1"/>
</dbReference>
<dbReference type="GO" id="GO:0005879">
    <property type="term" value="C:axonemal microtubule"/>
    <property type="evidence" value="ECO:0007669"/>
    <property type="project" value="TreeGrafter"/>
</dbReference>
<keyword evidence="2" id="KW-0963">Cytoplasm</keyword>
<dbReference type="InterPro" id="IPR037993">
    <property type="entry name" value="NDPk7B"/>
</dbReference>
<comment type="similarity">
    <text evidence="3">Belongs to the NDK family.</text>
</comment>
<evidence type="ECO:0000256" key="2">
    <source>
        <dbReference type="ARBA" id="ARBA00022490"/>
    </source>
</evidence>
<feature type="domain" description="Nucleoside diphosphate kinase-like" evidence="4">
    <location>
        <begin position="104"/>
        <end position="241"/>
    </location>
</feature>
<evidence type="ECO:0000313" key="5">
    <source>
        <dbReference type="EMBL" id="KAJ0394559.1"/>
    </source>
</evidence>
<dbReference type="InterPro" id="IPR036850">
    <property type="entry name" value="NDK-like_dom_sf"/>
</dbReference>
<dbReference type="PANTHER" id="PTHR43109">
    <property type="entry name" value="NUCLEOSIDE DIPHOSPHATE KINASE 7"/>
    <property type="match status" value="1"/>
</dbReference>
<dbReference type="Proteomes" id="UP001209570">
    <property type="component" value="Unassembled WGS sequence"/>
</dbReference>
<evidence type="ECO:0000256" key="1">
    <source>
        <dbReference type="ARBA" id="ARBA00004496"/>
    </source>
</evidence>
<dbReference type="SMART" id="SM00562">
    <property type="entry name" value="NDK"/>
    <property type="match status" value="1"/>
</dbReference>
<dbReference type="Gene3D" id="3.30.70.141">
    <property type="entry name" value="Nucleoside diphosphate kinase-like domain"/>
    <property type="match status" value="1"/>
</dbReference>
<evidence type="ECO:0000259" key="4">
    <source>
        <dbReference type="SMART" id="SM00562"/>
    </source>
</evidence>
<dbReference type="PANTHER" id="PTHR43109:SF2">
    <property type="entry name" value="NUCLEOSIDE DIPHOSPHATE KINASE 7"/>
    <property type="match status" value="1"/>
</dbReference>
<organism evidence="5 6">
    <name type="scientific">Pythium insidiosum</name>
    <name type="common">Pythiosis disease agent</name>
    <dbReference type="NCBI Taxonomy" id="114742"/>
    <lineage>
        <taxon>Eukaryota</taxon>
        <taxon>Sar</taxon>
        <taxon>Stramenopiles</taxon>
        <taxon>Oomycota</taxon>
        <taxon>Peronosporomycetes</taxon>
        <taxon>Pythiales</taxon>
        <taxon>Pythiaceae</taxon>
        <taxon>Pythium</taxon>
    </lineage>
</organism>
<comment type="caution">
    <text evidence="3">Lacks conserved residue(s) required for the propagation of feature annotation.</text>
</comment>
<evidence type="ECO:0000256" key="3">
    <source>
        <dbReference type="PROSITE-ProRule" id="PRU00706"/>
    </source>
</evidence>
<name>A0AAD5LAM3_PYTIN</name>
<dbReference type="InterPro" id="IPR034907">
    <property type="entry name" value="NDK-like_dom"/>
</dbReference>
<dbReference type="PROSITE" id="PS51374">
    <property type="entry name" value="NDPK_LIKE"/>
    <property type="match status" value="1"/>
</dbReference>
<dbReference type="AlphaFoldDB" id="A0AAD5LAM3"/>
<gene>
    <name evidence="5" type="ORF">P43SY_010611</name>
</gene>
<dbReference type="Pfam" id="PF00334">
    <property type="entry name" value="NDK"/>
    <property type="match status" value="1"/>
</dbReference>
<comment type="subcellular location">
    <subcellularLocation>
        <location evidence="1">Cytoplasm</location>
    </subcellularLocation>
</comment>
<sequence>MGRVLSALEQSGLQLTHVLMAQLEDSHLPMVRSHFRPVLTTADLTQDVSVLIEVKVTTHNLLEDALSRLDAARLNSAVAVGEVGLDVFASGPGGSSFPTTAVFDNCSLCLIRPRIIREGRVGDLLDAILAAGFEVSAIKTLHLRLDDCDEFFRVYKGIYRQYQEVIKYMASSPCLALEVRGEQVVERFRELCGPHDVEVAKVLRPNSLRARFGKNTLFNAVHCTDCPEDGVLESQFIFSTLTT</sequence>
<reference evidence="5" key="1">
    <citation type="submission" date="2021-12" db="EMBL/GenBank/DDBJ databases">
        <title>Prjna785345.</title>
        <authorList>
            <person name="Rujirawat T."/>
            <person name="Krajaejun T."/>
        </authorList>
    </citation>
    <scope>NUCLEOTIDE SEQUENCE</scope>
    <source>
        <strain evidence="5">Pi057C3</strain>
    </source>
</reference>
<accession>A0AAD5LAM3</accession>
<comment type="caution">
    <text evidence="5">The sequence shown here is derived from an EMBL/GenBank/DDBJ whole genome shotgun (WGS) entry which is preliminary data.</text>
</comment>
<dbReference type="CDD" id="cd04412">
    <property type="entry name" value="NDPk7B"/>
    <property type="match status" value="1"/>
</dbReference>
<keyword evidence="6" id="KW-1185">Reference proteome</keyword>
<proteinExistence type="inferred from homology"/>
<evidence type="ECO:0000313" key="6">
    <source>
        <dbReference type="Proteomes" id="UP001209570"/>
    </source>
</evidence>
<dbReference type="EMBL" id="JAKCXM010000401">
    <property type="protein sequence ID" value="KAJ0394559.1"/>
    <property type="molecule type" value="Genomic_DNA"/>
</dbReference>